<dbReference type="RefSeq" id="WP_002442304.1">
    <property type="nucleotide sequence ID" value="NZ_AP018586.1"/>
</dbReference>
<dbReference type="Proteomes" id="UP000274772">
    <property type="component" value="Chromosome"/>
</dbReference>
<proteinExistence type="predicted"/>
<sequence>MVTKENIIEILKCSDLYAQKMIDWAKDDEELNNLINSKLEEKAYRQPIVEV</sequence>
<protein>
    <recommendedName>
        <fullName evidence="3">Phage protein</fullName>
    </recommendedName>
</protein>
<accession>A0ABN5W4P9</accession>
<reference evidence="1 2" key="1">
    <citation type="submission" date="2018-05" db="EMBL/GenBank/DDBJ databases">
        <title>Complete genome sequencing of three human clinical isolates of Staphylococcus caprae reveals virulence factors similar to those of S. epidermidis and S. capitis.</title>
        <authorList>
            <person name="Watanabe S."/>
            <person name="Cui L."/>
        </authorList>
    </citation>
    <scope>NUCLEOTIDE SEQUENCE [LARGE SCALE GENOMIC DNA]</scope>
    <source>
        <strain evidence="1 2">JMUB590</strain>
    </source>
</reference>
<evidence type="ECO:0008006" key="3">
    <source>
        <dbReference type="Google" id="ProtNLM"/>
    </source>
</evidence>
<keyword evidence="2" id="KW-1185">Reference proteome</keyword>
<evidence type="ECO:0000313" key="2">
    <source>
        <dbReference type="Proteomes" id="UP000274772"/>
    </source>
</evidence>
<evidence type="ECO:0000313" key="1">
    <source>
        <dbReference type="EMBL" id="BBD92833.1"/>
    </source>
</evidence>
<dbReference type="GeneID" id="58052294"/>
<name>A0ABN5W4P9_9STAP</name>
<gene>
    <name evidence="1" type="ORF">JMUB590_1776</name>
</gene>
<organism evidence="1 2">
    <name type="scientific">Staphylococcus caprae</name>
    <dbReference type="NCBI Taxonomy" id="29380"/>
    <lineage>
        <taxon>Bacteria</taxon>
        <taxon>Bacillati</taxon>
        <taxon>Bacillota</taxon>
        <taxon>Bacilli</taxon>
        <taxon>Bacillales</taxon>
        <taxon>Staphylococcaceae</taxon>
        <taxon>Staphylococcus</taxon>
    </lineage>
</organism>
<dbReference type="EMBL" id="AP018586">
    <property type="protein sequence ID" value="BBD92833.1"/>
    <property type="molecule type" value="Genomic_DNA"/>
</dbReference>